<organism evidence="2 4">
    <name type="scientific">Didymodactylos carnosus</name>
    <dbReference type="NCBI Taxonomy" id="1234261"/>
    <lineage>
        <taxon>Eukaryota</taxon>
        <taxon>Metazoa</taxon>
        <taxon>Spiralia</taxon>
        <taxon>Gnathifera</taxon>
        <taxon>Rotifera</taxon>
        <taxon>Eurotatoria</taxon>
        <taxon>Bdelloidea</taxon>
        <taxon>Philodinida</taxon>
        <taxon>Philodinidae</taxon>
        <taxon>Didymodactylos</taxon>
    </lineage>
</organism>
<comment type="caution">
    <text evidence="2">The sequence shown here is derived from an EMBL/GenBank/DDBJ whole genome shotgun (WGS) entry which is preliminary data.</text>
</comment>
<accession>A0A8S2FRV1</accession>
<keyword evidence="1" id="KW-0472">Membrane</keyword>
<dbReference type="EMBL" id="CAJOBA010062079">
    <property type="protein sequence ID" value="CAF4335557.1"/>
    <property type="molecule type" value="Genomic_DNA"/>
</dbReference>
<protein>
    <submittedName>
        <fullName evidence="2">Uncharacterized protein</fullName>
    </submittedName>
</protein>
<gene>
    <name evidence="2" type="ORF">OVA965_LOCUS39051</name>
    <name evidence="3" type="ORF">TMI583_LOCUS40303</name>
</gene>
<dbReference type="AlphaFoldDB" id="A0A8S2FRV1"/>
<evidence type="ECO:0000256" key="1">
    <source>
        <dbReference type="SAM" id="Phobius"/>
    </source>
</evidence>
<reference evidence="2" key="1">
    <citation type="submission" date="2021-02" db="EMBL/GenBank/DDBJ databases">
        <authorList>
            <person name="Nowell W R."/>
        </authorList>
    </citation>
    <scope>NUCLEOTIDE SEQUENCE</scope>
</reference>
<proteinExistence type="predicted"/>
<dbReference type="Proteomes" id="UP000677228">
    <property type="component" value="Unassembled WGS sequence"/>
</dbReference>
<keyword evidence="1" id="KW-0812">Transmembrane</keyword>
<evidence type="ECO:0000313" key="2">
    <source>
        <dbReference type="EMBL" id="CAF1546472.1"/>
    </source>
</evidence>
<feature type="transmembrane region" description="Helical" evidence="1">
    <location>
        <begin position="77"/>
        <end position="100"/>
    </location>
</feature>
<dbReference type="EMBL" id="CAJNOK010039675">
    <property type="protein sequence ID" value="CAF1546472.1"/>
    <property type="molecule type" value="Genomic_DNA"/>
</dbReference>
<evidence type="ECO:0000313" key="3">
    <source>
        <dbReference type="EMBL" id="CAF4335557.1"/>
    </source>
</evidence>
<evidence type="ECO:0000313" key="4">
    <source>
        <dbReference type="Proteomes" id="UP000677228"/>
    </source>
</evidence>
<keyword evidence="1" id="KW-1133">Transmembrane helix</keyword>
<name>A0A8S2FRV1_9BILA</name>
<sequence length="145" mass="16527">MINSNHCCCCSIRIFCFIYLLINFVGTQTTRKIINESFSTNSTTKLPVVVNNSPSYIQLCIKCDTRDGFEAYERRSIIVMVVLTGVALILCVTGVLIFTIRDRAQYLKRHPKPIAEEIKNVQENNNAYEDDNVDELPVRSNSMQI</sequence>
<dbReference type="Proteomes" id="UP000682733">
    <property type="component" value="Unassembled WGS sequence"/>
</dbReference>